<dbReference type="PANTHER" id="PTHR12526">
    <property type="entry name" value="GLYCOSYLTRANSFERASE"/>
    <property type="match status" value="1"/>
</dbReference>
<reference evidence="3 4" key="1">
    <citation type="submission" date="2019-03" db="EMBL/GenBank/DDBJ databases">
        <title>Genomic Encyclopedia of Type Strains, Phase IV (KMG-IV): sequencing the most valuable type-strain genomes for metagenomic binning, comparative biology and taxonomic classification.</title>
        <authorList>
            <person name="Goeker M."/>
        </authorList>
    </citation>
    <scope>NUCLEOTIDE SEQUENCE [LARGE SCALE GENOMIC DNA]</scope>
    <source>
        <strain evidence="3 4">DSM 102969</strain>
    </source>
</reference>
<gene>
    <name evidence="3" type="ORF">EDD54_0434</name>
</gene>
<dbReference type="SUPFAM" id="SSF53756">
    <property type="entry name" value="UDP-Glycosyltransferase/glycogen phosphorylase"/>
    <property type="match status" value="1"/>
</dbReference>
<accession>A0A4R6RKC2</accession>
<dbReference type="Pfam" id="PF13439">
    <property type="entry name" value="Glyco_transf_4"/>
    <property type="match status" value="1"/>
</dbReference>
<name>A0A4R6RKC2_9HYPH</name>
<keyword evidence="4" id="KW-1185">Reference proteome</keyword>
<dbReference type="EMBL" id="SNXY01000006">
    <property type="protein sequence ID" value="TDP86555.1"/>
    <property type="molecule type" value="Genomic_DNA"/>
</dbReference>
<dbReference type="Proteomes" id="UP000294547">
    <property type="component" value="Unassembled WGS sequence"/>
</dbReference>
<feature type="region of interest" description="Disordered" evidence="1">
    <location>
        <begin position="382"/>
        <end position="401"/>
    </location>
</feature>
<dbReference type="GO" id="GO:0016757">
    <property type="term" value="F:glycosyltransferase activity"/>
    <property type="evidence" value="ECO:0007669"/>
    <property type="project" value="TreeGrafter"/>
</dbReference>
<dbReference type="CDD" id="cd03801">
    <property type="entry name" value="GT4_PimA-like"/>
    <property type="match status" value="1"/>
</dbReference>
<dbReference type="RefSeq" id="WP_126537007.1">
    <property type="nucleotide sequence ID" value="NZ_BSPM01000008.1"/>
</dbReference>
<dbReference type="PANTHER" id="PTHR12526:SF636">
    <property type="entry name" value="BLL3647 PROTEIN"/>
    <property type="match status" value="1"/>
</dbReference>
<feature type="domain" description="Glycosyltransferase subfamily 4-like N-terminal" evidence="2">
    <location>
        <begin position="16"/>
        <end position="191"/>
    </location>
</feature>
<dbReference type="AlphaFoldDB" id="A0A4R6RKC2"/>
<protein>
    <submittedName>
        <fullName evidence="3">Glycosyltransferase involved in cell wall biosynthesis</fullName>
    </submittedName>
</protein>
<evidence type="ECO:0000313" key="3">
    <source>
        <dbReference type="EMBL" id="TDP86555.1"/>
    </source>
</evidence>
<dbReference type="Pfam" id="PF13692">
    <property type="entry name" value="Glyco_trans_1_4"/>
    <property type="match status" value="1"/>
</dbReference>
<dbReference type="InterPro" id="IPR028098">
    <property type="entry name" value="Glyco_trans_4-like_N"/>
</dbReference>
<comment type="caution">
    <text evidence="3">The sequence shown here is derived from an EMBL/GenBank/DDBJ whole genome shotgun (WGS) entry which is preliminary data.</text>
</comment>
<organism evidence="3 4">
    <name type="scientific">Oharaeibacter diazotrophicus</name>
    <dbReference type="NCBI Taxonomy" id="1920512"/>
    <lineage>
        <taxon>Bacteria</taxon>
        <taxon>Pseudomonadati</taxon>
        <taxon>Pseudomonadota</taxon>
        <taxon>Alphaproteobacteria</taxon>
        <taxon>Hyphomicrobiales</taxon>
        <taxon>Pleomorphomonadaceae</taxon>
        <taxon>Oharaeibacter</taxon>
    </lineage>
</organism>
<proteinExistence type="predicted"/>
<evidence type="ECO:0000313" key="4">
    <source>
        <dbReference type="Proteomes" id="UP000294547"/>
    </source>
</evidence>
<keyword evidence="3" id="KW-0808">Transferase</keyword>
<evidence type="ECO:0000259" key="2">
    <source>
        <dbReference type="Pfam" id="PF13439"/>
    </source>
</evidence>
<sequence>MSVKPLRIVHCLRAPIGGIFRHVVDLATTQTELGHTVGIVCDSLTGGAFEEEHIARVAPRLALGVTRVPMRRQLSIADIRSTVDVYGTVRDMRPDVLHGHGAKGGAFVRTIGTALGLFGRRPIRLYCPHGGSLHYDPNTFAGRVYFLLERNFERFTDGLVFVSDYEENCYRAKVAAPRRPVTRVYNGLRPEEFAPVETAPGAADLMFLGMMRDLKGPQVLIEALGILAARGITPTVRLIGAGDDRPAYEARVATLGLSGVSFHDPMQTRDALALGRALILPSLAESMPYVVLEAAAAGIPVIASNVGGLPEILGDDSPSLVPPGNPALLAAAIERHLADPEVALDRAAALRRDVASRFSMRRMADEITDFYGELIARRAGSREYPTARTAPGRHAAAGERR</sequence>
<dbReference type="Gene3D" id="3.40.50.2000">
    <property type="entry name" value="Glycogen Phosphorylase B"/>
    <property type="match status" value="2"/>
</dbReference>
<evidence type="ECO:0000256" key="1">
    <source>
        <dbReference type="SAM" id="MobiDB-lite"/>
    </source>
</evidence>
<dbReference type="OrthoDB" id="9806708at2"/>